<proteinExistence type="predicted"/>
<keyword evidence="2" id="KW-1185">Reference proteome</keyword>
<sequence>MRRFWDKPFSHRVPVKGYSRLDVHNMEELGMSTPPPPQSNCQWLVTFTPIGGKPCPPPPLHCWVGQRGFLLLSFNRSMAPLPWLSEL</sequence>
<organism evidence="1 2">
    <name type="scientific">Cirrhinus molitorella</name>
    <name type="common">mud carp</name>
    <dbReference type="NCBI Taxonomy" id="172907"/>
    <lineage>
        <taxon>Eukaryota</taxon>
        <taxon>Metazoa</taxon>
        <taxon>Chordata</taxon>
        <taxon>Craniata</taxon>
        <taxon>Vertebrata</taxon>
        <taxon>Euteleostomi</taxon>
        <taxon>Actinopterygii</taxon>
        <taxon>Neopterygii</taxon>
        <taxon>Teleostei</taxon>
        <taxon>Ostariophysi</taxon>
        <taxon>Cypriniformes</taxon>
        <taxon>Cyprinidae</taxon>
        <taxon>Labeoninae</taxon>
        <taxon>Labeonini</taxon>
        <taxon>Cirrhinus</taxon>
    </lineage>
</organism>
<name>A0ABR3MAQ3_9TELE</name>
<accession>A0ABR3MAQ3</accession>
<evidence type="ECO:0000313" key="2">
    <source>
        <dbReference type="Proteomes" id="UP001558613"/>
    </source>
</evidence>
<dbReference type="Proteomes" id="UP001558613">
    <property type="component" value="Unassembled WGS sequence"/>
</dbReference>
<protein>
    <submittedName>
        <fullName evidence="1">Uncharacterized protein</fullName>
    </submittedName>
</protein>
<evidence type="ECO:0000313" key="1">
    <source>
        <dbReference type="EMBL" id="KAL1261341.1"/>
    </source>
</evidence>
<comment type="caution">
    <text evidence="1">The sequence shown here is derived from an EMBL/GenBank/DDBJ whole genome shotgun (WGS) entry which is preliminary data.</text>
</comment>
<reference evidence="1 2" key="1">
    <citation type="submission" date="2023-09" db="EMBL/GenBank/DDBJ databases">
        <authorList>
            <person name="Wang M."/>
        </authorList>
    </citation>
    <scope>NUCLEOTIDE SEQUENCE [LARGE SCALE GENOMIC DNA]</scope>
    <source>
        <strain evidence="1">GT-2023</strain>
        <tissue evidence="1">Liver</tissue>
    </source>
</reference>
<gene>
    <name evidence="1" type="ORF">QQF64_006606</name>
</gene>
<dbReference type="EMBL" id="JAYMGO010000014">
    <property type="protein sequence ID" value="KAL1261341.1"/>
    <property type="molecule type" value="Genomic_DNA"/>
</dbReference>